<dbReference type="InterPro" id="IPR011990">
    <property type="entry name" value="TPR-like_helical_dom_sf"/>
</dbReference>
<feature type="non-terminal residue" evidence="3">
    <location>
        <position position="1"/>
    </location>
</feature>
<protein>
    <submittedName>
        <fullName evidence="3">Uncharacterized protein</fullName>
    </submittedName>
</protein>
<dbReference type="Gene3D" id="1.25.40.10">
    <property type="entry name" value="Tetratricopeptide repeat domain"/>
    <property type="match status" value="1"/>
</dbReference>
<proteinExistence type="predicted"/>
<organism evidence="3">
    <name type="scientific">marine sediment metagenome</name>
    <dbReference type="NCBI Taxonomy" id="412755"/>
    <lineage>
        <taxon>unclassified sequences</taxon>
        <taxon>metagenomes</taxon>
        <taxon>ecological metagenomes</taxon>
    </lineage>
</organism>
<name>X1IK61_9ZZZZ</name>
<dbReference type="SMART" id="SM00028">
    <property type="entry name" value="TPR"/>
    <property type="match status" value="2"/>
</dbReference>
<comment type="caution">
    <text evidence="3">The sequence shown here is derived from an EMBL/GenBank/DDBJ whole genome shotgun (WGS) entry which is preliminary data.</text>
</comment>
<dbReference type="SUPFAM" id="SSF48452">
    <property type="entry name" value="TPR-like"/>
    <property type="match status" value="1"/>
</dbReference>
<dbReference type="InterPro" id="IPR013105">
    <property type="entry name" value="TPR_2"/>
</dbReference>
<keyword evidence="1" id="KW-0677">Repeat</keyword>
<evidence type="ECO:0000256" key="1">
    <source>
        <dbReference type="ARBA" id="ARBA00022737"/>
    </source>
</evidence>
<dbReference type="EMBL" id="BARU01030999">
    <property type="protein sequence ID" value="GAH69655.1"/>
    <property type="molecule type" value="Genomic_DNA"/>
</dbReference>
<keyword evidence="2" id="KW-0802">TPR repeat</keyword>
<dbReference type="PROSITE" id="PS50005">
    <property type="entry name" value="TPR"/>
    <property type="match status" value="1"/>
</dbReference>
<reference evidence="3" key="1">
    <citation type="journal article" date="2014" name="Front. Microbiol.">
        <title>High frequency of phylogenetically diverse reductive dehalogenase-homologous genes in deep subseafloor sedimentary metagenomes.</title>
        <authorList>
            <person name="Kawai M."/>
            <person name="Futagami T."/>
            <person name="Toyoda A."/>
            <person name="Takaki Y."/>
            <person name="Nishi S."/>
            <person name="Hori S."/>
            <person name="Arai W."/>
            <person name="Tsubouchi T."/>
            <person name="Morono Y."/>
            <person name="Uchiyama I."/>
            <person name="Ito T."/>
            <person name="Fujiyama A."/>
            <person name="Inagaki F."/>
            <person name="Takami H."/>
        </authorList>
    </citation>
    <scope>NUCLEOTIDE SEQUENCE</scope>
    <source>
        <strain evidence="3">Expedition CK06-06</strain>
    </source>
</reference>
<dbReference type="InterPro" id="IPR019734">
    <property type="entry name" value="TPR_rpt"/>
</dbReference>
<dbReference type="Pfam" id="PF07719">
    <property type="entry name" value="TPR_2"/>
    <property type="match status" value="1"/>
</dbReference>
<evidence type="ECO:0000313" key="3">
    <source>
        <dbReference type="EMBL" id="GAH69655.1"/>
    </source>
</evidence>
<gene>
    <name evidence="3" type="ORF">S03H2_49091</name>
</gene>
<evidence type="ECO:0000256" key="2">
    <source>
        <dbReference type="ARBA" id="ARBA00022803"/>
    </source>
</evidence>
<accession>X1IK61</accession>
<dbReference type="AlphaFoldDB" id="X1IK61"/>
<sequence length="238" mass="27741">HMAQSREFLDKEIEKAREEYEASPEVAGKVDSLVEALLKIEEDGCENEAVDVLKKAHANTGTYRFKMRMDDIRTRQMRRRYNKLKAAGEDQSAAAVARELLAFELKMYAERAENYPTDMPIKFDLGYRQLLAGQIDEAIASLQQAQRDPKRRVHALNYLGQAFEKKGWHDVAVETYEKALQHDPSEERSKEIHYNMALSLKAMDEKEKALDHFSQVAQMDYKFRDVRERIEVLRKELE</sequence>